<protein>
    <recommendedName>
        <fullName evidence="5">Insecticide toxin TcdB middle/N-terminal domain-containing protein</fullName>
    </recommendedName>
</protein>
<keyword evidence="3" id="KW-0843">Virulence</keyword>
<dbReference type="Pfam" id="PF03534">
    <property type="entry name" value="SpvB"/>
    <property type="match status" value="1"/>
</dbReference>
<feature type="region of interest" description="Disordered" evidence="4">
    <location>
        <begin position="40"/>
        <end position="91"/>
    </location>
</feature>
<name>A0ABZ2L3F9_9BACT</name>
<dbReference type="InterPro" id="IPR022045">
    <property type="entry name" value="TcdB_toxin_mid/N"/>
</dbReference>
<comment type="subcellular location">
    <subcellularLocation>
        <location evidence="1">Secreted</location>
    </subcellularLocation>
</comment>
<evidence type="ECO:0000313" key="6">
    <source>
        <dbReference type="EMBL" id="WXB05300.1"/>
    </source>
</evidence>
<dbReference type="Proteomes" id="UP001374803">
    <property type="component" value="Chromosome"/>
</dbReference>
<dbReference type="SUPFAM" id="SSF69318">
    <property type="entry name" value="Integrin alpha N-terminal domain"/>
    <property type="match status" value="1"/>
</dbReference>
<dbReference type="InterPro" id="IPR022385">
    <property type="entry name" value="Rhs_assc_core"/>
</dbReference>
<dbReference type="EMBL" id="CP089983">
    <property type="protein sequence ID" value="WXB05300.1"/>
    <property type="molecule type" value="Genomic_DNA"/>
</dbReference>
<dbReference type="Gene3D" id="2.180.10.10">
    <property type="entry name" value="RHS repeat-associated core"/>
    <property type="match status" value="2"/>
</dbReference>
<accession>A0ABZ2L3F9</accession>
<dbReference type="RefSeq" id="WP_394834944.1">
    <property type="nucleotide sequence ID" value="NZ_CP089929.1"/>
</dbReference>
<gene>
    <name evidence="6" type="ORF">LVJ94_51440</name>
</gene>
<evidence type="ECO:0000256" key="1">
    <source>
        <dbReference type="ARBA" id="ARBA00004613"/>
    </source>
</evidence>
<evidence type="ECO:0000259" key="5">
    <source>
        <dbReference type="Pfam" id="PF12256"/>
    </source>
</evidence>
<evidence type="ECO:0000313" key="7">
    <source>
        <dbReference type="Proteomes" id="UP001374803"/>
    </source>
</evidence>
<proteinExistence type="predicted"/>
<keyword evidence="2" id="KW-0964">Secreted</keyword>
<feature type="domain" description="Insecticide toxin TcdB middle/N-terminal" evidence="5">
    <location>
        <begin position="790"/>
        <end position="925"/>
    </location>
</feature>
<dbReference type="NCBIfam" id="TIGR03696">
    <property type="entry name" value="Rhs_assc_core"/>
    <property type="match status" value="1"/>
</dbReference>
<dbReference type="InterPro" id="IPR050708">
    <property type="entry name" value="T6SS_VgrG/RHS"/>
</dbReference>
<dbReference type="Pfam" id="PF12256">
    <property type="entry name" value="TcdB_toxin_midN"/>
    <property type="match status" value="1"/>
</dbReference>
<dbReference type="PANTHER" id="PTHR32305">
    <property type="match status" value="1"/>
</dbReference>
<evidence type="ECO:0000256" key="3">
    <source>
        <dbReference type="ARBA" id="ARBA00023026"/>
    </source>
</evidence>
<dbReference type="InterPro" id="IPR003284">
    <property type="entry name" value="Sal_SpvB"/>
</dbReference>
<keyword evidence="7" id="KW-1185">Reference proteome</keyword>
<dbReference type="InterPro" id="IPR028994">
    <property type="entry name" value="Integrin_alpha_N"/>
</dbReference>
<organism evidence="6 7">
    <name type="scientific">Pendulispora rubella</name>
    <dbReference type="NCBI Taxonomy" id="2741070"/>
    <lineage>
        <taxon>Bacteria</taxon>
        <taxon>Pseudomonadati</taxon>
        <taxon>Myxococcota</taxon>
        <taxon>Myxococcia</taxon>
        <taxon>Myxococcales</taxon>
        <taxon>Sorangiineae</taxon>
        <taxon>Pendulisporaceae</taxon>
        <taxon>Pendulispora</taxon>
    </lineage>
</organism>
<reference evidence="6" key="1">
    <citation type="submission" date="2021-12" db="EMBL/GenBank/DDBJ databases">
        <title>Discovery of the Pendulisporaceae a myxobacterial family with distinct sporulation behavior and unique specialized metabolism.</title>
        <authorList>
            <person name="Garcia R."/>
            <person name="Popoff A."/>
            <person name="Bader C.D."/>
            <person name="Loehr J."/>
            <person name="Walesch S."/>
            <person name="Walt C."/>
            <person name="Boldt J."/>
            <person name="Bunk B."/>
            <person name="Haeckl F.J.F.P.J."/>
            <person name="Gunesch A.P."/>
            <person name="Birkelbach J."/>
            <person name="Nuebel U."/>
            <person name="Pietschmann T."/>
            <person name="Bach T."/>
            <person name="Mueller R."/>
        </authorList>
    </citation>
    <scope>NUCLEOTIDE SEQUENCE</scope>
    <source>
        <strain evidence="6">MSr11367</strain>
    </source>
</reference>
<evidence type="ECO:0000256" key="2">
    <source>
        <dbReference type="ARBA" id="ARBA00022525"/>
    </source>
</evidence>
<sequence>MVSFFRPRRLSGALTIYLVLLLIPLAPIIASAQEASGATASPASEAPASSSGNAPPAANAPTSDPPGAQASAAAAAAEPSGSIGSGSAASATLDTGEGSGIGNVGRAGVESSTGVAHASVPFLLPKARGEVQPQLGLYYSSTGGAGIGGLGWSMSIPSIVRRNLSGGPKYNDPSGANLPNIDSDRFEFAGRPLVPICRVTGQNTCDAGGSNAVLQPGEQFPNRVLGWLYYRQQVDDFLRFFWSPARDMWLVQGKGFELVLGGTTDSLDFDTIANPSNPPIFRWNITQQRDSNGDANVIVYDWKKFADPEGWVTDGLAYLTDIYDTPRVGGANPSRDSFAHHTHLSYRSTRARRDGHPFTGQVIWRRPLRFLLDRVDVMSTDFLGTAPRSLVRRYGPYYDQRLTDFHRWLLGGVLMYGACPALQEQPGGEVPKDYPTACNPGLAQPVAYFDYWGENVPEKPEIGNLYIGQDYVNKPTIFLDIDGDSLAEELAYKPDGSLVVGRRMGDRAGAPPPLPMQIYPSDISPSELIFNSAMLGGWKSTGSVNALSLKYDNVAHCGDPLFRRYYAELSSGVWRWHSGDPLDQRLYNWMDGWDCSGFHGDPPAGSFVDLDGDGYLDRVSLANIRGPSGSGKYGNTRAIYLTRVDNDTRKVLPFDVYKRATNPDGSPFREIYETFVPSGYAPADTVVDDVNGDSIADIIQIFEIDPGGRRFLYKWIGLGDGTFVDGGQGGPLPKTYVHDVNGDQIPDTLRITRTPGTDVKHFLDITFGDVDGPGETRQIELSTAIPNVDTSAALQFADLNGSGVDSIIVVGGGVHAISLTGTWYPPVGGPPVIQKPRPGLLKSISNGAGATTSFQYRTVESILRNSEYRLPQPLHVVSRVTTSSSADVKATGGPYATDYQYSKPVYRNDERRFLGFREVRAVQSEPNLAQTWSTFLLGDCGENNTSRWCDPPASQLADNPIEALNGRPVVVEASEPTPGLPSVIHHRYHLTQLYKGLDHRTVRTAYVERTDRWYDDEGGIGSAARQVLVSDIVSSDLTSPAPARTIGVRQSPTGQRVHLAAEAVFDGFGNLLSKTDYGMVEAGSENPQDEPISQRFNDWQLPPGDASRWNWHPRDTNTGGPNVTDRHSHFVYDAAGHVTKTYAWLHDTLPLTRFHEDPSKDVALPPNDASQDNLSMLLSQAEYDQFGNVVIARGPSARCSTSTYDDAFHQFPIAVTAYTNGCSGTALTTKAEFDRGLEVTTKTTSPSGEVTRTEYDAYGRPTKIFAPSPTVLGQTEIEPSAKMTYWDPWLTFPPQSAAIVRTETRDDNNLGAAHYRSTWGYVDPYGQPIASVRQADPGDGAPFIVSGEVERDELGRVVKNYEPRFAAFDPNALKPPVPLPSAPATTAVYVTRFVGQATVLSYARDGRLVSKLEPTALVTKTYDAADLAEGATPHPTRTVHDGHGRTVLTERVTNSAGVADTISTRMTYLRTGEVASVKRSHSSGSDSYTRVMKYDSFGRLVENLEPNTSTAFGTSNAKGWRYAYNDAGDLVGTSDARGCGKNSRYDSAGRLLEEVYSPCLNSQPVLTDAPTTKIVYDAPEQGQDNGPGAQAFIGRVAAVYDRAQHTQYVYDARGHERKVRRQIAAPNDEHDVVTAYAPHWFEREALYDAANRVFIDTTGADVEKLLGIQINRGTLSSRSAITTYYSPRGIANVVTSSYGPLVRDVRAEADGRETLRFYGDTHGTTATYEYNERALLRRVRVARTRVRPFMLQDTRFDGYDAVNNPTLIGDWRDPAEWPEGAKPVSRSLTYDDLNQLRKVDYAFATSSGNDKQVSPFEPEIASGDHTPVPEQKLENRVKQQTFNYDWQGNLVNSDDDAHAFFDRSMGSAMHGTASNGPNRVSSAKLGEGKLDASYDAAGNLARMLVTKKGPAGDNINLLFVYEWDEIGNLVRARRLSSADMPNLDALGEDALHVDLSSVSDGVDLRYTYQYGGQRIVKSGMSRRSPNRTYTAEIFSSLRLNHAKFENGDYERNDETEAVYLNSNGRSFARVVYDPELPKGENESALHVFLTITDPLGSTSVVVDHATSELVERVTYLAFGQADSDYRPVQWKSFREDHRFTGKEDDVGVGLTYFGARYYVAALGQWASADPLTVHNLGADLNPYAFVSGSPQLRVDPNGLKEDDYVCNECQVSGGAGNGFAAFLEGMGPGGPTGYGLPAGARSLMNPTTAVDAARARLLGQLGLPPVISIPFGGIFKPTTMSNAGKTESCASTNMSCAGEPAIVSRGKLDTFLIWAMDSNDPRLSKRALDELADHLLSTGEFLEKAAYIGGVIIASYGTAEVIYATVQLAQLELAGTGLTMAALETGGGAAVAGRAAAASAETEATLMDTSAIRFTQSSVKGTFSDGRTLQSTIDALSGAEGDAIASQIPPIRVFPQNGQLFTLDNRRLLAFAAAGRQVPVISATPAEVAAQGWKFTATPEQAGGWFIRVKP</sequence>
<evidence type="ECO:0000256" key="4">
    <source>
        <dbReference type="SAM" id="MobiDB-lite"/>
    </source>
</evidence>
<dbReference type="PANTHER" id="PTHR32305:SF15">
    <property type="entry name" value="PROTEIN RHSA-RELATED"/>
    <property type="match status" value="1"/>
</dbReference>